<feature type="transmembrane region" description="Helical" evidence="7">
    <location>
        <begin position="36"/>
        <end position="65"/>
    </location>
</feature>
<dbReference type="OrthoDB" id="9813426at2"/>
<dbReference type="Proteomes" id="UP000322530">
    <property type="component" value="Unassembled WGS sequence"/>
</dbReference>
<feature type="transmembrane region" description="Helical" evidence="7">
    <location>
        <begin position="167"/>
        <end position="189"/>
    </location>
</feature>
<comment type="subcellular location">
    <subcellularLocation>
        <location evidence="1">Cell membrane</location>
        <topology evidence="1">Multi-pass membrane protein</topology>
    </subcellularLocation>
</comment>
<keyword evidence="3" id="KW-1003">Cell membrane</keyword>
<comment type="similarity">
    <text evidence="2">Belongs to the DedA family.</text>
</comment>
<gene>
    <name evidence="9" type="ORF">KDI_44130</name>
</gene>
<dbReference type="InterPro" id="IPR032816">
    <property type="entry name" value="VTT_dom"/>
</dbReference>
<accession>A0A5A5TIN0</accession>
<dbReference type="InterPro" id="IPR051311">
    <property type="entry name" value="DedA_domain"/>
</dbReference>
<evidence type="ECO:0000259" key="8">
    <source>
        <dbReference type="Pfam" id="PF09335"/>
    </source>
</evidence>
<sequence>MNGIQLTQLLATYGYGAVLLFVTIESTGIPFPGETMLLIAAIAAGMTHQLAIPWVITAAVGGAILGDNLGFWIGRTAGYRLLRRYGHYIHLDERKLKLGHYLFLKHGGKVVFFGRFVAVLRAWAAFLAGTNRMSWPTFLLCNASGAVVWASLVGLSGYFLGNVMHQFSGPIGIATTVGAGIVSFIWFIVWHHQSRRLEGEAERALPGSLDDYRKVLRGEK</sequence>
<dbReference type="Pfam" id="PF09335">
    <property type="entry name" value="VTT_dom"/>
    <property type="match status" value="1"/>
</dbReference>
<dbReference type="EMBL" id="BIXY01000085">
    <property type="protein sequence ID" value="GCF10849.1"/>
    <property type="molecule type" value="Genomic_DNA"/>
</dbReference>
<keyword evidence="6 7" id="KW-0472">Membrane</keyword>
<dbReference type="PANTHER" id="PTHR42709:SF6">
    <property type="entry name" value="UNDECAPRENYL PHOSPHATE TRANSPORTER A"/>
    <property type="match status" value="1"/>
</dbReference>
<keyword evidence="4 7" id="KW-0812">Transmembrane</keyword>
<keyword evidence="10" id="KW-1185">Reference proteome</keyword>
<keyword evidence="5 7" id="KW-1133">Transmembrane helix</keyword>
<dbReference type="RefSeq" id="WP_149403713.1">
    <property type="nucleotide sequence ID" value="NZ_BIXY01000085.1"/>
</dbReference>
<evidence type="ECO:0000256" key="6">
    <source>
        <dbReference type="ARBA" id="ARBA00023136"/>
    </source>
</evidence>
<proteinExistence type="inferred from homology"/>
<evidence type="ECO:0000256" key="2">
    <source>
        <dbReference type="ARBA" id="ARBA00010792"/>
    </source>
</evidence>
<feature type="transmembrane region" description="Helical" evidence="7">
    <location>
        <begin position="140"/>
        <end position="161"/>
    </location>
</feature>
<feature type="domain" description="VTT" evidence="8">
    <location>
        <begin position="31"/>
        <end position="158"/>
    </location>
</feature>
<organism evidence="9 10">
    <name type="scientific">Dictyobacter arantiisoli</name>
    <dbReference type="NCBI Taxonomy" id="2014874"/>
    <lineage>
        <taxon>Bacteria</taxon>
        <taxon>Bacillati</taxon>
        <taxon>Chloroflexota</taxon>
        <taxon>Ktedonobacteria</taxon>
        <taxon>Ktedonobacterales</taxon>
        <taxon>Dictyobacteraceae</taxon>
        <taxon>Dictyobacter</taxon>
    </lineage>
</organism>
<evidence type="ECO:0000256" key="7">
    <source>
        <dbReference type="SAM" id="Phobius"/>
    </source>
</evidence>
<comment type="caution">
    <text evidence="9">The sequence shown here is derived from an EMBL/GenBank/DDBJ whole genome shotgun (WGS) entry which is preliminary data.</text>
</comment>
<dbReference type="AlphaFoldDB" id="A0A5A5TIN0"/>
<dbReference type="PANTHER" id="PTHR42709">
    <property type="entry name" value="ALKALINE PHOSPHATASE LIKE PROTEIN"/>
    <property type="match status" value="1"/>
</dbReference>
<evidence type="ECO:0000256" key="4">
    <source>
        <dbReference type="ARBA" id="ARBA00022692"/>
    </source>
</evidence>
<evidence type="ECO:0000313" key="10">
    <source>
        <dbReference type="Proteomes" id="UP000322530"/>
    </source>
</evidence>
<dbReference type="GO" id="GO:0005886">
    <property type="term" value="C:plasma membrane"/>
    <property type="evidence" value="ECO:0007669"/>
    <property type="project" value="UniProtKB-SubCell"/>
</dbReference>
<protein>
    <submittedName>
        <fullName evidence="9">DedA family protein</fullName>
    </submittedName>
</protein>
<name>A0A5A5TIN0_9CHLR</name>
<evidence type="ECO:0000313" key="9">
    <source>
        <dbReference type="EMBL" id="GCF10849.1"/>
    </source>
</evidence>
<evidence type="ECO:0000256" key="3">
    <source>
        <dbReference type="ARBA" id="ARBA00022475"/>
    </source>
</evidence>
<evidence type="ECO:0000256" key="1">
    <source>
        <dbReference type="ARBA" id="ARBA00004651"/>
    </source>
</evidence>
<feature type="transmembrane region" description="Helical" evidence="7">
    <location>
        <begin position="6"/>
        <end position="24"/>
    </location>
</feature>
<evidence type="ECO:0000256" key="5">
    <source>
        <dbReference type="ARBA" id="ARBA00022989"/>
    </source>
</evidence>
<reference evidence="9 10" key="1">
    <citation type="submission" date="2019-01" db="EMBL/GenBank/DDBJ databases">
        <title>Draft genome sequence of Dictyobacter sp. Uno17.</title>
        <authorList>
            <person name="Wang C.M."/>
            <person name="Zheng Y."/>
            <person name="Sakai Y."/>
            <person name="Abe K."/>
            <person name="Yokota A."/>
            <person name="Yabe S."/>
        </authorList>
    </citation>
    <scope>NUCLEOTIDE SEQUENCE [LARGE SCALE GENOMIC DNA]</scope>
    <source>
        <strain evidence="9 10">Uno17</strain>
    </source>
</reference>